<gene>
    <name evidence="1" type="ORF">M9H77_16830</name>
</gene>
<reference evidence="2" key="1">
    <citation type="journal article" date="2023" name="Nat. Plants">
        <title>Single-cell RNA sequencing provides a high-resolution roadmap for understanding the multicellular compartmentation of specialized metabolism.</title>
        <authorList>
            <person name="Sun S."/>
            <person name="Shen X."/>
            <person name="Li Y."/>
            <person name="Li Y."/>
            <person name="Wang S."/>
            <person name="Li R."/>
            <person name="Zhang H."/>
            <person name="Shen G."/>
            <person name="Guo B."/>
            <person name="Wei J."/>
            <person name="Xu J."/>
            <person name="St-Pierre B."/>
            <person name="Chen S."/>
            <person name="Sun C."/>
        </authorList>
    </citation>
    <scope>NUCLEOTIDE SEQUENCE [LARGE SCALE GENOMIC DNA]</scope>
</reference>
<dbReference type="Proteomes" id="UP001060085">
    <property type="component" value="Linkage Group LG04"/>
</dbReference>
<comment type="caution">
    <text evidence="1">The sequence shown here is derived from an EMBL/GenBank/DDBJ whole genome shotgun (WGS) entry which is preliminary data.</text>
</comment>
<protein>
    <submittedName>
        <fullName evidence="1">Uncharacterized protein</fullName>
    </submittedName>
</protein>
<accession>A0ACC0B2V8</accession>
<evidence type="ECO:0000313" key="1">
    <source>
        <dbReference type="EMBL" id="KAI5666977.1"/>
    </source>
</evidence>
<dbReference type="EMBL" id="CM044704">
    <property type="protein sequence ID" value="KAI5666977.1"/>
    <property type="molecule type" value="Genomic_DNA"/>
</dbReference>
<proteinExistence type="predicted"/>
<name>A0ACC0B2V8_CATRO</name>
<sequence length="169" mass="19468">MQGRGNNPRGRGRGRGHTSQPKDKNVIIQHGKQKLIAQNLTHIPENEASLYEEFNRQYLAPQHQKDGETSSYAQVLSEEDPKPSYYTHQHKEIIFLLEPKDLQWKDNPWLLMNRYLDTDISMAGSSNEDCLAGESQDPDDHDMLDEDLDEDKIDHMVNEIEDAARQAIK</sequence>
<evidence type="ECO:0000313" key="2">
    <source>
        <dbReference type="Proteomes" id="UP001060085"/>
    </source>
</evidence>
<organism evidence="1 2">
    <name type="scientific">Catharanthus roseus</name>
    <name type="common">Madagascar periwinkle</name>
    <name type="synonym">Vinca rosea</name>
    <dbReference type="NCBI Taxonomy" id="4058"/>
    <lineage>
        <taxon>Eukaryota</taxon>
        <taxon>Viridiplantae</taxon>
        <taxon>Streptophyta</taxon>
        <taxon>Embryophyta</taxon>
        <taxon>Tracheophyta</taxon>
        <taxon>Spermatophyta</taxon>
        <taxon>Magnoliopsida</taxon>
        <taxon>eudicotyledons</taxon>
        <taxon>Gunneridae</taxon>
        <taxon>Pentapetalae</taxon>
        <taxon>asterids</taxon>
        <taxon>lamiids</taxon>
        <taxon>Gentianales</taxon>
        <taxon>Apocynaceae</taxon>
        <taxon>Rauvolfioideae</taxon>
        <taxon>Vinceae</taxon>
        <taxon>Catharanthinae</taxon>
        <taxon>Catharanthus</taxon>
    </lineage>
</organism>
<keyword evidence="2" id="KW-1185">Reference proteome</keyword>